<keyword evidence="8" id="KW-1185">Reference proteome</keyword>
<feature type="chain" id="PRO_5016415769" description="Peptidase M10 metallopeptidase domain-containing protein" evidence="5">
    <location>
        <begin position="27"/>
        <end position="201"/>
    </location>
</feature>
<name>A0A328UAJ6_9FIRM</name>
<keyword evidence="1" id="KW-0645">Protease</keyword>
<dbReference type="InterPro" id="IPR001818">
    <property type="entry name" value="Pept_M10_metallopeptidase"/>
</dbReference>
<gene>
    <name evidence="7" type="ORF">DPQ25_10155</name>
</gene>
<proteinExistence type="predicted"/>
<evidence type="ECO:0000313" key="7">
    <source>
        <dbReference type="EMBL" id="RAQ28115.1"/>
    </source>
</evidence>
<reference evidence="7 8" key="1">
    <citation type="submission" date="2018-06" db="EMBL/GenBank/DDBJ databases">
        <title>Noncontiguous genome sequence of Ruminococcaceae bacterium ASD2818.</title>
        <authorList>
            <person name="Chaplin A.V."/>
            <person name="Sokolova S.R."/>
            <person name="Kochetkova T.O."/>
            <person name="Goltsov A.Y."/>
            <person name="Trofimov D.Y."/>
            <person name="Efimov B.A."/>
        </authorList>
    </citation>
    <scope>NUCLEOTIDE SEQUENCE [LARGE SCALE GENOMIC DNA]</scope>
    <source>
        <strain evidence="7 8">ASD2818</strain>
    </source>
</reference>
<accession>A0A328UAJ6</accession>
<feature type="signal peptide" evidence="5">
    <location>
        <begin position="1"/>
        <end position="26"/>
    </location>
</feature>
<dbReference type="EMBL" id="QLYR01000007">
    <property type="protein sequence ID" value="RAQ28115.1"/>
    <property type="molecule type" value="Genomic_DNA"/>
</dbReference>
<evidence type="ECO:0000256" key="2">
    <source>
        <dbReference type="ARBA" id="ARBA00022723"/>
    </source>
</evidence>
<keyword evidence="5" id="KW-0732">Signal</keyword>
<dbReference type="GO" id="GO:0031012">
    <property type="term" value="C:extracellular matrix"/>
    <property type="evidence" value="ECO:0007669"/>
    <property type="project" value="InterPro"/>
</dbReference>
<feature type="domain" description="Peptidase M10 metallopeptidase" evidence="6">
    <location>
        <begin position="41"/>
        <end position="201"/>
    </location>
</feature>
<dbReference type="GO" id="GO:0008270">
    <property type="term" value="F:zinc ion binding"/>
    <property type="evidence" value="ECO:0007669"/>
    <property type="project" value="InterPro"/>
</dbReference>
<comment type="caution">
    <text evidence="7">The sequence shown here is derived from an EMBL/GenBank/DDBJ whole genome shotgun (WGS) entry which is preliminary data.</text>
</comment>
<sequence length="201" mass="22736">MKLKKRILGLLLALSILIVPTTQVFAATPTFWCEFLGNIKNVTYYVSTSANSTYINQINLAISNWRSSSYLNNKPVLNKTSNVSSYALAYYTYSSGTDMNTLGITKHFTTGSHQVNPDSNNWNFAEVYINNSTINRTNYGRLNPPFTYNQWIQGIIAHETGHALGLSHNMYNTSSLMYYQATGWKAYVIQKEDGDAYNTLY</sequence>
<keyword evidence="2" id="KW-0479">Metal-binding</keyword>
<dbReference type="GO" id="GO:0004222">
    <property type="term" value="F:metalloendopeptidase activity"/>
    <property type="evidence" value="ECO:0007669"/>
    <property type="project" value="InterPro"/>
</dbReference>
<evidence type="ECO:0000256" key="4">
    <source>
        <dbReference type="ARBA" id="ARBA00022833"/>
    </source>
</evidence>
<evidence type="ECO:0000313" key="8">
    <source>
        <dbReference type="Proteomes" id="UP000249377"/>
    </source>
</evidence>
<dbReference type="AlphaFoldDB" id="A0A328UAJ6"/>
<keyword evidence="3" id="KW-0378">Hydrolase</keyword>
<evidence type="ECO:0000256" key="5">
    <source>
        <dbReference type="SAM" id="SignalP"/>
    </source>
</evidence>
<dbReference type="RefSeq" id="WP_112333071.1">
    <property type="nucleotide sequence ID" value="NZ_QLYR01000007.1"/>
</dbReference>
<dbReference type="Pfam" id="PF00413">
    <property type="entry name" value="Peptidase_M10"/>
    <property type="match status" value="1"/>
</dbReference>
<dbReference type="Proteomes" id="UP000249377">
    <property type="component" value="Unassembled WGS sequence"/>
</dbReference>
<evidence type="ECO:0000256" key="3">
    <source>
        <dbReference type="ARBA" id="ARBA00022801"/>
    </source>
</evidence>
<dbReference type="InterPro" id="IPR024079">
    <property type="entry name" value="MetalloPept_cat_dom_sf"/>
</dbReference>
<dbReference type="GO" id="GO:0006508">
    <property type="term" value="P:proteolysis"/>
    <property type="evidence" value="ECO:0007669"/>
    <property type="project" value="UniProtKB-KW"/>
</dbReference>
<protein>
    <recommendedName>
        <fullName evidence="6">Peptidase M10 metallopeptidase domain-containing protein</fullName>
    </recommendedName>
</protein>
<evidence type="ECO:0000259" key="6">
    <source>
        <dbReference type="Pfam" id="PF00413"/>
    </source>
</evidence>
<keyword evidence="4" id="KW-0862">Zinc</keyword>
<organism evidence="7 8">
    <name type="scientific">Hydrogeniiclostridium mannosilyticum</name>
    <dbReference type="NCBI Taxonomy" id="2764322"/>
    <lineage>
        <taxon>Bacteria</taxon>
        <taxon>Bacillati</taxon>
        <taxon>Bacillota</taxon>
        <taxon>Clostridia</taxon>
        <taxon>Eubacteriales</taxon>
        <taxon>Acutalibacteraceae</taxon>
        <taxon>Hydrogeniiclostridium</taxon>
    </lineage>
</organism>
<dbReference type="SUPFAM" id="SSF55486">
    <property type="entry name" value="Metalloproteases ('zincins'), catalytic domain"/>
    <property type="match status" value="1"/>
</dbReference>
<evidence type="ECO:0000256" key="1">
    <source>
        <dbReference type="ARBA" id="ARBA00022670"/>
    </source>
</evidence>
<dbReference type="Gene3D" id="3.40.390.10">
    <property type="entry name" value="Collagenase (Catalytic Domain)"/>
    <property type="match status" value="1"/>
</dbReference>